<reference evidence="13 14" key="1">
    <citation type="submission" date="2018-10" db="EMBL/GenBank/DDBJ databases">
        <title>Genomic Encyclopedia of Archaeal and Bacterial Type Strains, Phase II (KMG-II): from individual species to whole genera.</title>
        <authorList>
            <person name="Goeker M."/>
        </authorList>
    </citation>
    <scope>NUCLEOTIDE SEQUENCE [LARGE SCALE GENOMIC DNA]</scope>
    <source>
        <strain evidence="13 14">DSM 45657</strain>
    </source>
</reference>
<keyword evidence="6" id="KW-0560">Oxidoreductase</keyword>
<dbReference type="Proteomes" id="UP000282454">
    <property type="component" value="Unassembled WGS sequence"/>
</dbReference>
<keyword evidence="14" id="KW-1185">Reference proteome</keyword>
<evidence type="ECO:0000256" key="1">
    <source>
        <dbReference type="ARBA" id="ARBA00004141"/>
    </source>
</evidence>
<keyword evidence="2" id="KW-1003">Cell membrane</keyword>
<sequence length="324" mass="34136">MTRAYHRRVPLETLKARIDALPAPSTRVQRAVAVAVVVTQALIAVTGSVVRVTGSGLGCSTWPQCQPGSLVPVSHPEFAALNQWIEFGNRLLTGVVGIVAFAAFALAYLARPRRGRYVRLALAMPVGVVVQAVLGGLTVRFDLLWWTVAVHLMVSAVMVWLSVLLVDAVDPAEREPVRVPSALPGLLTGSVVVLVGLLIAGTMVTGAGPHAGDPETPRLDLPVETLAHVHAAFLFVYLGMLLAAGLLLRTGAASQTLWRRYWTLVAVVLAQGALGFIQFWTGVPELLVSLHVLGATAVVAATSALWCATRTPAPATTPAEPVAA</sequence>
<feature type="transmembrane region" description="Helical" evidence="12">
    <location>
        <begin position="31"/>
        <end position="50"/>
    </location>
</feature>
<dbReference type="GO" id="GO:0016020">
    <property type="term" value="C:membrane"/>
    <property type="evidence" value="ECO:0007669"/>
    <property type="project" value="UniProtKB-SubCell"/>
</dbReference>
<feature type="transmembrane region" description="Helical" evidence="12">
    <location>
        <begin position="143"/>
        <end position="166"/>
    </location>
</feature>
<organism evidence="13 14">
    <name type="scientific">Actinokineospora cianjurensis</name>
    <dbReference type="NCBI Taxonomy" id="585224"/>
    <lineage>
        <taxon>Bacteria</taxon>
        <taxon>Bacillati</taxon>
        <taxon>Actinomycetota</taxon>
        <taxon>Actinomycetes</taxon>
        <taxon>Pseudonocardiales</taxon>
        <taxon>Pseudonocardiaceae</taxon>
        <taxon>Actinokineospora</taxon>
    </lineage>
</organism>
<comment type="pathway">
    <text evidence="11">Porphyrin-containing compound metabolism.</text>
</comment>
<keyword evidence="7" id="KW-0408">Iron</keyword>
<feature type="transmembrane region" description="Helical" evidence="12">
    <location>
        <begin position="186"/>
        <end position="207"/>
    </location>
</feature>
<feature type="transmembrane region" description="Helical" evidence="12">
    <location>
        <begin position="91"/>
        <end position="110"/>
    </location>
</feature>
<feature type="transmembrane region" description="Helical" evidence="12">
    <location>
        <begin position="261"/>
        <end position="280"/>
    </location>
</feature>
<evidence type="ECO:0000256" key="8">
    <source>
        <dbReference type="ARBA" id="ARBA00023133"/>
    </source>
</evidence>
<evidence type="ECO:0000256" key="9">
    <source>
        <dbReference type="ARBA" id="ARBA00023136"/>
    </source>
</evidence>
<feature type="transmembrane region" description="Helical" evidence="12">
    <location>
        <begin position="227"/>
        <end position="249"/>
    </location>
</feature>
<keyword evidence="10" id="KW-1015">Disulfide bond</keyword>
<comment type="caution">
    <text evidence="13">The sequence shown here is derived from an EMBL/GenBank/DDBJ whole genome shotgun (WGS) entry which is preliminary data.</text>
</comment>
<gene>
    <name evidence="13" type="ORF">CLV68_3746</name>
</gene>
<dbReference type="PANTHER" id="PTHR35457:SF1">
    <property type="entry name" value="HEME A SYNTHASE"/>
    <property type="match status" value="1"/>
</dbReference>
<evidence type="ECO:0000256" key="11">
    <source>
        <dbReference type="ARBA" id="ARBA00023444"/>
    </source>
</evidence>
<proteinExistence type="predicted"/>
<dbReference type="InterPro" id="IPR003780">
    <property type="entry name" value="COX15/CtaA_fam"/>
</dbReference>
<evidence type="ECO:0000256" key="3">
    <source>
        <dbReference type="ARBA" id="ARBA00022692"/>
    </source>
</evidence>
<dbReference type="GO" id="GO:0016491">
    <property type="term" value="F:oxidoreductase activity"/>
    <property type="evidence" value="ECO:0007669"/>
    <property type="project" value="UniProtKB-KW"/>
</dbReference>
<dbReference type="GO" id="GO:0046872">
    <property type="term" value="F:metal ion binding"/>
    <property type="evidence" value="ECO:0007669"/>
    <property type="project" value="UniProtKB-KW"/>
</dbReference>
<name>A0A421B4G1_9PSEU</name>
<evidence type="ECO:0000256" key="10">
    <source>
        <dbReference type="ARBA" id="ARBA00023157"/>
    </source>
</evidence>
<keyword evidence="8" id="KW-0350">Heme biosynthesis</keyword>
<evidence type="ECO:0000256" key="6">
    <source>
        <dbReference type="ARBA" id="ARBA00023002"/>
    </source>
</evidence>
<feature type="transmembrane region" description="Helical" evidence="12">
    <location>
        <begin position="286"/>
        <end position="308"/>
    </location>
</feature>
<evidence type="ECO:0000256" key="2">
    <source>
        <dbReference type="ARBA" id="ARBA00022475"/>
    </source>
</evidence>
<feature type="transmembrane region" description="Helical" evidence="12">
    <location>
        <begin position="117"/>
        <end position="137"/>
    </location>
</feature>
<keyword evidence="5 12" id="KW-1133">Transmembrane helix</keyword>
<keyword evidence="4" id="KW-0479">Metal-binding</keyword>
<dbReference type="PANTHER" id="PTHR35457">
    <property type="entry name" value="HEME A SYNTHASE"/>
    <property type="match status" value="1"/>
</dbReference>
<dbReference type="AlphaFoldDB" id="A0A421B4G1"/>
<evidence type="ECO:0000313" key="13">
    <source>
        <dbReference type="EMBL" id="RLK59261.1"/>
    </source>
</evidence>
<dbReference type="EMBL" id="RCDD01000002">
    <property type="protein sequence ID" value="RLK59261.1"/>
    <property type="molecule type" value="Genomic_DNA"/>
</dbReference>
<evidence type="ECO:0000256" key="5">
    <source>
        <dbReference type="ARBA" id="ARBA00022989"/>
    </source>
</evidence>
<evidence type="ECO:0000256" key="7">
    <source>
        <dbReference type="ARBA" id="ARBA00023004"/>
    </source>
</evidence>
<accession>A0A421B4G1</accession>
<dbReference type="Pfam" id="PF02628">
    <property type="entry name" value="COX15-CtaA"/>
    <property type="match status" value="1"/>
</dbReference>
<dbReference type="InterPro" id="IPR050450">
    <property type="entry name" value="COX15/CtaA_HemeA_synthase"/>
</dbReference>
<evidence type="ECO:0000256" key="12">
    <source>
        <dbReference type="SAM" id="Phobius"/>
    </source>
</evidence>
<evidence type="ECO:0000256" key="4">
    <source>
        <dbReference type="ARBA" id="ARBA00022723"/>
    </source>
</evidence>
<dbReference type="GO" id="GO:0006784">
    <property type="term" value="P:heme A biosynthetic process"/>
    <property type="evidence" value="ECO:0007669"/>
    <property type="project" value="InterPro"/>
</dbReference>
<keyword evidence="9 12" id="KW-0472">Membrane</keyword>
<keyword evidence="3 12" id="KW-0812">Transmembrane</keyword>
<comment type="subcellular location">
    <subcellularLocation>
        <location evidence="1">Membrane</location>
        <topology evidence="1">Multi-pass membrane protein</topology>
    </subcellularLocation>
</comment>
<protein>
    <submittedName>
        <fullName evidence="13">Cytochrome c oxidase assembly protein subunit 15</fullName>
    </submittedName>
</protein>
<evidence type="ECO:0000313" key="14">
    <source>
        <dbReference type="Proteomes" id="UP000282454"/>
    </source>
</evidence>